<protein>
    <submittedName>
        <fullName evidence="1">Uncharacterized protein</fullName>
    </submittedName>
</protein>
<name>A0AAV2ACD3_9ARAC</name>
<accession>A0AAV2ACD3</accession>
<sequence>MVEGPILDSKTHPSSATDLKKCLRKNCPDSHSCLTWSYSSNEPLNITYTCVGNPDFRKGCYEQEIPEEHLKLKACLCDKDECNYNHISSLHHYKFVNVIYFVIISLLMYKQSCIV</sequence>
<keyword evidence="2" id="KW-1185">Reference proteome</keyword>
<evidence type="ECO:0000313" key="2">
    <source>
        <dbReference type="Proteomes" id="UP001497382"/>
    </source>
</evidence>
<evidence type="ECO:0000313" key="1">
    <source>
        <dbReference type="EMBL" id="CAL1281039.1"/>
    </source>
</evidence>
<reference evidence="1 2" key="1">
    <citation type="submission" date="2024-04" db="EMBL/GenBank/DDBJ databases">
        <authorList>
            <person name="Rising A."/>
            <person name="Reimegard J."/>
            <person name="Sonavane S."/>
            <person name="Akerstrom W."/>
            <person name="Nylinder S."/>
            <person name="Hedman E."/>
            <person name="Kallberg Y."/>
        </authorList>
    </citation>
    <scope>NUCLEOTIDE SEQUENCE [LARGE SCALE GENOMIC DNA]</scope>
</reference>
<dbReference type="AlphaFoldDB" id="A0AAV2ACD3"/>
<gene>
    <name evidence="1" type="ORF">LARSCL_LOCUS11331</name>
</gene>
<dbReference type="EMBL" id="CAXIEN010000139">
    <property type="protein sequence ID" value="CAL1281039.1"/>
    <property type="molecule type" value="Genomic_DNA"/>
</dbReference>
<organism evidence="1 2">
    <name type="scientific">Larinioides sclopetarius</name>
    <dbReference type="NCBI Taxonomy" id="280406"/>
    <lineage>
        <taxon>Eukaryota</taxon>
        <taxon>Metazoa</taxon>
        <taxon>Ecdysozoa</taxon>
        <taxon>Arthropoda</taxon>
        <taxon>Chelicerata</taxon>
        <taxon>Arachnida</taxon>
        <taxon>Araneae</taxon>
        <taxon>Araneomorphae</taxon>
        <taxon>Entelegynae</taxon>
        <taxon>Araneoidea</taxon>
        <taxon>Araneidae</taxon>
        <taxon>Larinioides</taxon>
    </lineage>
</organism>
<dbReference type="Proteomes" id="UP001497382">
    <property type="component" value="Unassembled WGS sequence"/>
</dbReference>
<proteinExistence type="predicted"/>
<comment type="caution">
    <text evidence="1">The sequence shown here is derived from an EMBL/GenBank/DDBJ whole genome shotgun (WGS) entry which is preliminary data.</text>
</comment>